<evidence type="ECO:0000256" key="1">
    <source>
        <dbReference type="ARBA" id="ARBA00023266"/>
    </source>
</evidence>
<dbReference type="Pfam" id="PF00581">
    <property type="entry name" value="Rhodanese"/>
    <property type="match status" value="1"/>
</dbReference>
<protein>
    <submittedName>
        <fullName evidence="3">tRNA 2-selenouridine(34) synthase MnmH</fullName>
    </submittedName>
</protein>
<dbReference type="InterPro" id="IPR036873">
    <property type="entry name" value="Rhodanese-like_dom_sf"/>
</dbReference>
<dbReference type="EMBL" id="SRLD01000012">
    <property type="protein sequence ID" value="TGE17171.1"/>
    <property type="molecule type" value="Genomic_DNA"/>
</dbReference>
<dbReference type="Gene3D" id="3.40.250.10">
    <property type="entry name" value="Rhodanese-like domain"/>
    <property type="match status" value="1"/>
</dbReference>
<evidence type="ECO:0000259" key="2">
    <source>
        <dbReference type="PROSITE" id="PS50206"/>
    </source>
</evidence>
<dbReference type="PROSITE" id="PS00380">
    <property type="entry name" value="RHODANESE_1"/>
    <property type="match status" value="1"/>
</dbReference>
<comment type="caution">
    <text evidence="3">The sequence shown here is derived from an EMBL/GenBank/DDBJ whole genome shotgun (WGS) entry which is preliminary data.</text>
</comment>
<keyword evidence="1" id="KW-0711">Selenium</keyword>
<feature type="domain" description="Rhodanese" evidence="2">
    <location>
        <begin position="12"/>
        <end position="133"/>
    </location>
</feature>
<dbReference type="InterPro" id="IPR001307">
    <property type="entry name" value="Thiosulphate_STrfase_CS"/>
</dbReference>
<dbReference type="GO" id="GO:0002098">
    <property type="term" value="P:tRNA wobble uridine modification"/>
    <property type="evidence" value="ECO:0007669"/>
    <property type="project" value="InterPro"/>
</dbReference>
<dbReference type="SUPFAM" id="SSF52821">
    <property type="entry name" value="Rhodanese/Cell cycle control phosphatase"/>
    <property type="match status" value="1"/>
</dbReference>
<dbReference type="PANTHER" id="PTHR30401:SF0">
    <property type="entry name" value="TRNA 2-SELENOURIDINE SYNTHASE"/>
    <property type="match status" value="1"/>
</dbReference>
<keyword evidence="4" id="KW-1185">Reference proteome</keyword>
<dbReference type="GO" id="GO:0004792">
    <property type="term" value="F:thiosulfate-cyanide sulfurtransferase activity"/>
    <property type="evidence" value="ECO:0007669"/>
    <property type="project" value="InterPro"/>
</dbReference>
<accession>A0A4Z0PMV6</accession>
<name>A0A4Z0PMV6_9BACT</name>
<organism evidence="3 4">
    <name type="scientific">Hymenobacter elongatus</name>
    <dbReference type="NCBI Taxonomy" id="877208"/>
    <lineage>
        <taxon>Bacteria</taxon>
        <taxon>Pseudomonadati</taxon>
        <taxon>Bacteroidota</taxon>
        <taxon>Cytophagia</taxon>
        <taxon>Cytophagales</taxon>
        <taxon>Hymenobacteraceae</taxon>
        <taxon>Hymenobacter</taxon>
    </lineage>
</organism>
<gene>
    <name evidence="3" type="primary">mnmH</name>
    <name evidence="3" type="ORF">E5J99_07825</name>
</gene>
<dbReference type="SMART" id="SM00450">
    <property type="entry name" value="RHOD"/>
    <property type="match status" value="1"/>
</dbReference>
<dbReference type="AlphaFoldDB" id="A0A4Z0PMV6"/>
<dbReference type="RefSeq" id="WP_135497163.1">
    <property type="nucleotide sequence ID" value="NZ_SRLD01000012.1"/>
</dbReference>
<dbReference type="Pfam" id="PF26341">
    <property type="entry name" value="AAA_SelU"/>
    <property type="match status" value="1"/>
</dbReference>
<evidence type="ECO:0000313" key="4">
    <source>
        <dbReference type="Proteomes" id="UP000297739"/>
    </source>
</evidence>
<dbReference type="PROSITE" id="PS50206">
    <property type="entry name" value="RHODANESE_3"/>
    <property type="match status" value="1"/>
</dbReference>
<dbReference type="InterPro" id="IPR058840">
    <property type="entry name" value="AAA_SelU"/>
</dbReference>
<dbReference type="PANTHER" id="PTHR30401">
    <property type="entry name" value="TRNA 2-SELENOURIDINE SYNTHASE"/>
    <property type="match status" value="1"/>
</dbReference>
<proteinExistence type="predicted"/>
<dbReference type="NCBIfam" id="NF008750">
    <property type="entry name" value="PRK11784.1-2"/>
    <property type="match status" value="1"/>
</dbReference>
<dbReference type="InterPro" id="IPR001763">
    <property type="entry name" value="Rhodanese-like_dom"/>
</dbReference>
<dbReference type="GO" id="GO:0043828">
    <property type="term" value="F:tRNA 2-selenouridine synthase activity"/>
    <property type="evidence" value="ECO:0007669"/>
    <property type="project" value="InterPro"/>
</dbReference>
<reference evidence="3 4" key="1">
    <citation type="submission" date="2019-04" db="EMBL/GenBank/DDBJ databases">
        <authorList>
            <person name="Feng G."/>
            <person name="Zhang J."/>
            <person name="Zhu H."/>
        </authorList>
    </citation>
    <scope>NUCLEOTIDE SEQUENCE [LARGE SCALE GENOMIC DNA]</scope>
    <source>
        <strain evidence="3 4">JCM 17223</strain>
    </source>
</reference>
<evidence type="ECO:0000313" key="3">
    <source>
        <dbReference type="EMBL" id="TGE17171.1"/>
    </source>
</evidence>
<dbReference type="OrthoDB" id="9808735at2"/>
<dbReference type="NCBIfam" id="TIGR03167">
    <property type="entry name" value="tRNA_sel_U_synt"/>
    <property type="match status" value="1"/>
</dbReference>
<dbReference type="InterPro" id="IPR017582">
    <property type="entry name" value="SelU"/>
</dbReference>
<dbReference type="Proteomes" id="UP000297739">
    <property type="component" value="Unassembled WGS sequence"/>
</dbReference>
<sequence>MPRLPLHEFMPVAADIPILDVRAPVEYAQGHIPGALSFPLFSDEERARIGTAYKQVSQERAVHIGLEFFGPKMSRMVKYAQKLAPNKEVRLHCWRGGMRSGAVLWLLELAGFKVHLLDKGYKDYRRWALAQFSQPRPMLILGGLTGSGKTDVLHELARRGETIVDLEGQASHKGSSFGAIGLPPQPTPEQFENNLALLLSQLPTAVTPWLEDESLTIGRLTIPKPFFEQMRHAPLVVLDIPHDVRTRKLAAEYGKEDPQLLAEAIVRISKRLGGLATKEALAAIEVGDMEKMVDIALTYYDKTYGFGLNGKVNAQIVRVPSATCDPVVNAELVLAAAAEAGLFAGVHPALPSHAG</sequence>